<sequence>MEASASRRRTKTRPSRYAGAAQTDTSGSRAPMSAALCRALRCAGWCALFVALWLAVAAKGWALGLVWYSGCTSLAAAIVYGLLIVYARRTSVR</sequence>
<reference evidence="3 4" key="1">
    <citation type="submission" date="2019-12" db="EMBL/GenBank/DDBJ databases">
        <title>Paraburkholderia acidiphila 7Q-K02 sp. nov and Paraburkholderia acidisoli DHF22 sp. nov., two strains isolated from forest soil.</title>
        <authorList>
            <person name="Gao Z."/>
            <person name="Qiu L."/>
        </authorList>
    </citation>
    <scope>NUCLEOTIDE SEQUENCE [LARGE SCALE GENOMIC DNA]</scope>
    <source>
        <strain evidence="3 4">7Q-K02</strain>
    </source>
</reference>
<evidence type="ECO:0000256" key="1">
    <source>
        <dbReference type="SAM" id="MobiDB-lite"/>
    </source>
</evidence>
<evidence type="ECO:0000256" key="2">
    <source>
        <dbReference type="SAM" id="Phobius"/>
    </source>
</evidence>
<protein>
    <submittedName>
        <fullName evidence="3">DUF3325 family protein</fullName>
    </submittedName>
</protein>
<dbReference type="InterPro" id="IPR021762">
    <property type="entry name" value="DUF3325"/>
</dbReference>
<dbReference type="EMBL" id="CP046911">
    <property type="protein sequence ID" value="QGZ58337.1"/>
    <property type="molecule type" value="Genomic_DNA"/>
</dbReference>
<organism evidence="3 4">
    <name type="scientific">Paraburkholderia acidiphila</name>
    <dbReference type="NCBI Taxonomy" id="2571747"/>
    <lineage>
        <taxon>Bacteria</taxon>
        <taxon>Pseudomonadati</taxon>
        <taxon>Pseudomonadota</taxon>
        <taxon>Betaproteobacteria</taxon>
        <taxon>Burkholderiales</taxon>
        <taxon>Burkholderiaceae</taxon>
        <taxon>Paraburkholderia</taxon>
    </lineage>
</organism>
<proteinExistence type="predicted"/>
<dbReference type="Pfam" id="PF11804">
    <property type="entry name" value="DUF3325"/>
    <property type="match status" value="1"/>
</dbReference>
<gene>
    <name evidence="3" type="ORF">FAZ97_25405</name>
</gene>
<feature type="region of interest" description="Disordered" evidence="1">
    <location>
        <begin position="1"/>
        <end position="28"/>
    </location>
</feature>
<feature type="transmembrane region" description="Helical" evidence="2">
    <location>
        <begin position="65"/>
        <end position="87"/>
    </location>
</feature>
<dbReference type="OrthoDB" id="8641981at2"/>
<name>A0A7Z2GAY5_9BURK</name>
<evidence type="ECO:0000313" key="4">
    <source>
        <dbReference type="Proteomes" id="UP000434209"/>
    </source>
</evidence>
<keyword evidence="2" id="KW-0472">Membrane</keyword>
<dbReference type="AlphaFoldDB" id="A0A7Z2GAY5"/>
<keyword evidence="4" id="KW-1185">Reference proteome</keyword>
<dbReference type="Proteomes" id="UP000434209">
    <property type="component" value="Chromosome 3"/>
</dbReference>
<keyword evidence="2" id="KW-1133">Transmembrane helix</keyword>
<dbReference type="KEGG" id="pacp:FAZ97_25405"/>
<feature type="compositionally biased region" description="Basic residues" evidence="1">
    <location>
        <begin position="1"/>
        <end position="14"/>
    </location>
</feature>
<evidence type="ECO:0000313" key="3">
    <source>
        <dbReference type="EMBL" id="QGZ58337.1"/>
    </source>
</evidence>
<feature type="transmembrane region" description="Helical" evidence="2">
    <location>
        <begin position="39"/>
        <end position="59"/>
    </location>
</feature>
<keyword evidence="2" id="KW-0812">Transmembrane</keyword>
<accession>A0A7Z2GAY5</accession>